<comment type="caution">
    <text evidence="11">The sequence shown here is derived from an EMBL/GenBank/DDBJ whole genome shotgun (WGS) entry which is preliminary data.</text>
</comment>
<organism evidence="11 12">
    <name type="scientific">Phialemonium atrogriseum</name>
    <dbReference type="NCBI Taxonomy" id="1093897"/>
    <lineage>
        <taxon>Eukaryota</taxon>
        <taxon>Fungi</taxon>
        <taxon>Dikarya</taxon>
        <taxon>Ascomycota</taxon>
        <taxon>Pezizomycotina</taxon>
        <taxon>Sordariomycetes</taxon>
        <taxon>Sordariomycetidae</taxon>
        <taxon>Cephalothecales</taxon>
        <taxon>Cephalothecaceae</taxon>
        <taxon>Phialemonium</taxon>
    </lineage>
</organism>
<keyword evidence="12" id="KW-1185">Reference proteome</keyword>
<evidence type="ECO:0000256" key="4">
    <source>
        <dbReference type="ARBA" id="ARBA00022989"/>
    </source>
</evidence>
<protein>
    <recommendedName>
        <fullName evidence="13">Cyclochlorotine biosynthesis protein O</fullName>
    </recommendedName>
</protein>
<comment type="similarity">
    <text evidence="8">Belongs to the ustYa family.</text>
</comment>
<keyword evidence="5" id="KW-0843">Virulence</keyword>
<comment type="pathway">
    <text evidence="2">Mycotoxin biosynthesis.</text>
</comment>
<name>A0AAJ0BV52_9PEZI</name>
<dbReference type="Proteomes" id="UP001244011">
    <property type="component" value="Unassembled WGS sequence"/>
</dbReference>
<keyword evidence="3 10" id="KW-0812">Transmembrane</keyword>
<dbReference type="GO" id="GO:0016020">
    <property type="term" value="C:membrane"/>
    <property type="evidence" value="ECO:0007669"/>
    <property type="project" value="UniProtKB-SubCell"/>
</dbReference>
<gene>
    <name evidence="11" type="ORF">QBC33DRAFT_596842</name>
</gene>
<dbReference type="GeneID" id="85315088"/>
<evidence type="ECO:0000256" key="6">
    <source>
        <dbReference type="ARBA" id="ARBA00023136"/>
    </source>
</evidence>
<evidence type="ECO:0000256" key="8">
    <source>
        <dbReference type="ARBA" id="ARBA00035112"/>
    </source>
</evidence>
<evidence type="ECO:0000256" key="7">
    <source>
        <dbReference type="ARBA" id="ARBA00023180"/>
    </source>
</evidence>
<feature type="transmembrane region" description="Helical" evidence="10">
    <location>
        <begin position="45"/>
        <end position="67"/>
    </location>
</feature>
<evidence type="ECO:0000256" key="9">
    <source>
        <dbReference type="SAM" id="MobiDB-lite"/>
    </source>
</evidence>
<feature type="region of interest" description="Disordered" evidence="9">
    <location>
        <begin position="1"/>
        <end position="26"/>
    </location>
</feature>
<evidence type="ECO:0000256" key="2">
    <source>
        <dbReference type="ARBA" id="ARBA00004685"/>
    </source>
</evidence>
<dbReference type="GO" id="GO:0043386">
    <property type="term" value="P:mycotoxin biosynthetic process"/>
    <property type="evidence" value="ECO:0007669"/>
    <property type="project" value="InterPro"/>
</dbReference>
<dbReference type="PANTHER" id="PTHR33365">
    <property type="entry name" value="YALI0B05434P"/>
    <property type="match status" value="1"/>
</dbReference>
<proteinExistence type="inferred from homology"/>
<dbReference type="RefSeq" id="XP_060279882.1">
    <property type="nucleotide sequence ID" value="XM_060431901.1"/>
</dbReference>
<dbReference type="Pfam" id="PF11807">
    <property type="entry name" value="UstYa"/>
    <property type="match status" value="1"/>
</dbReference>
<evidence type="ECO:0000256" key="1">
    <source>
        <dbReference type="ARBA" id="ARBA00004167"/>
    </source>
</evidence>
<evidence type="ECO:0008006" key="13">
    <source>
        <dbReference type="Google" id="ProtNLM"/>
    </source>
</evidence>
<keyword evidence="4 10" id="KW-1133">Transmembrane helix</keyword>
<reference evidence="11" key="1">
    <citation type="submission" date="2023-06" db="EMBL/GenBank/DDBJ databases">
        <title>Genome-scale phylogeny and comparative genomics of the fungal order Sordariales.</title>
        <authorList>
            <consortium name="Lawrence Berkeley National Laboratory"/>
            <person name="Hensen N."/>
            <person name="Bonometti L."/>
            <person name="Westerberg I."/>
            <person name="Brannstrom I.O."/>
            <person name="Guillou S."/>
            <person name="Cros-Aarteil S."/>
            <person name="Calhoun S."/>
            <person name="Haridas S."/>
            <person name="Kuo A."/>
            <person name="Mondo S."/>
            <person name="Pangilinan J."/>
            <person name="Riley R."/>
            <person name="Labutti K."/>
            <person name="Andreopoulos B."/>
            <person name="Lipzen A."/>
            <person name="Chen C."/>
            <person name="Yanf M."/>
            <person name="Daum C."/>
            <person name="Ng V."/>
            <person name="Clum A."/>
            <person name="Steindorff A."/>
            <person name="Ohm R."/>
            <person name="Martin F."/>
            <person name="Silar P."/>
            <person name="Natvig D."/>
            <person name="Lalanne C."/>
            <person name="Gautier V."/>
            <person name="Ament-Velasquez S.L."/>
            <person name="Kruys A."/>
            <person name="Hutchinson M.I."/>
            <person name="Powell A.J."/>
            <person name="Barry K."/>
            <person name="Miller A.N."/>
            <person name="Grigoriev I.V."/>
            <person name="Debuchy R."/>
            <person name="Gladieux P."/>
            <person name="Thoren M.H."/>
            <person name="Johannesson H."/>
        </authorList>
    </citation>
    <scope>NUCLEOTIDE SEQUENCE</scope>
    <source>
        <strain evidence="11">8032-3</strain>
    </source>
</reference>
<dbReference type="InterPro" id="IPR021765">
    <property type="entry name" value="UstYa-like"/>
</dbReference>
<evidence type="ECO:0000313" key="12">
    <source>
        <dbReference type="Proteomes" id="UP001244011"/>
    </source>
</evidence>
<sequence length="269" mass="30681">MAKGYHSLPLHEGSLEGAGEKHTTRTARFDRGSATTTFERLARNWAWLGHLVLLSISMSLFLVSFCVRSGNHSDLAYTELYSSYSPVAPIVRYETVRYNLTPIVEGPFVGYGPEVDKAWNYIANDVGDQMISQAELDRLGLPPQSLTIKDPRTGAKGYRAAVEVFHQLHCLNLIRQAVYKDYYKHQGGDVDASEGKEDVQGHVDHCIETLRLNLMCQSDIGIFTFRTYPEYGYENDDYWPDFSTMHTCRNFEDIRKWAIQKTVAWDHDV</sequence>
<evidence type="ECO:0000256" key="10">
    <source>
        <dbReference type="SAM" id="Phobius"/>
    </source>
</evidence>
<evidence type="ECO:0000256" key="5">
    <source>
        <dbReference type="ARBA" id="ARBA00023026"/>
    </source>
</evidence>
<dbReference type="EMBL" id="MU839025">
    <property type="protein sequence ID" value="KAK1763669.1"/>
    <property type="molecule type" value="Genomic_DNA"/>
</dbReference>
<comment type="subcellular location">
    <subcellularLocation>
        <location evidence="1">Membrane</location>
        <topology evidence="1">Single-pass membrane protein</topology>
    </subcellularLocation>
</comment>
<evidence type="ECO:0000313" key="11">
    <source>
        <dbReference type="EMBL" id="KAK1763669.1"/>
    </source>
</evidence>
<evidence type="ECO:0000256" key="3">
    <source>
        <dbReference type="ARBA" id="ARBA00022692"/>
    </source>
</evidence>
<accession>A0AAJ0BV52</accession>
<keyword evidence="7" id="KW-0325">Glycoprotein</keyword>
<keyword evidence="6 10" id="KW-0472">Membrane</keyword>
<dbReference type="PANTHER" id="PTHR33365:SF4">
    <property type="entry name" value="CYCLOCHLOROTINE BIOSYNTHESIS PROTEIN O"/>
    <property type="match status" value="1"/>
</dbReference>
<dbReference type="AlphaFoldDB" id="A0AAJ0BV52"/>